<dbReference type="InterPro" id="IPR036594">
    <property type="entry name" value="Meth_synthase_dom"/>
</dbReference>
<dbReference type="Pfam" id="PF02607">
    <property type="entry name" value="B12-binding_2"/>
    <property type="match status" value="1"/>
</dbReference>
<dbReference type="InterPro" id="IPR036724">
    <property type="entry name" value="Cobalamin-bd_sf"/>
</dbReference>
<dbReference type="Gene3D" id="1.10.1240.10">
    <property type="entry name" value="Methionine synthase domain"/>
    <property type="match status" value="1"/>
</dbReference>
<dbReference type="EMBL" id="WEGH01000001">
    <property type="protein sequence ID" value="MQY03635.1"/>
    <property type="molecule type" value="Genomic_DNA"/>
</dbReference>
<dbReference type="GO" id="GO:0031419">
    <property type="term" value="F:cobalamin binding"/>
    <property type="evidence" value="ECO:0007669"/>
    <property type="project" value="InterPro"/>
</dbReference>
<dbReference type="Gene3D" id="3.40.50.280">
    <property type="entry name" value="Cobalamin-binding domain"/>
    <property type="match status" value="1"/>
</dbReference>
<protein>
    <submittedName>
        <fullName evidence="3">HTH-type transcriptional repressor CarH</fullName>
    </submittedName>
</protein>
<dbReference type="PANTHER" id="PTHR30204:SF97">
    <property type="entry name" value="MERR FAMILY REGULATORY PROTEIN"/>
    <property type="match status" value="1"/>
</dbReference>
<dbReference type="Pfam" id="PF13411">
    <property type="entry name" value="MerR_1"/>
    <property type="match status" value="1"/>
</dbReference>
<dbReference type="InterPro" id="IPR000551">
    <property type="entry name" value="MerR-type_HTH_dom"/>
</dbReference>
<keyword evidence="4" id="KW-1185">Reference proteome</keyword>
<dbReference type="InterPro" id="IPR047057">
    <property type="entry name" value="MerR_fam"/>
</dbReference>
<proteinExistence type="predicted"/>
<dbReference type="GO" id="GO:0003677">
    <property type="term" value="F:DNA binding"/>
    <property type="evidence" value="ECO:0007669"/>
    <property type="project" value="UniProtKB-KW"/>
</dbReference>
<dbReference type="SUPFAM" id="SSF52242">
    <property type="entry name" value="Cobalamin (vitamin B12)-binding domain"/>
    <property type="match status" value="1"/>
</dbReference>
<gene>
    <name evidence="3" type="primary">carH</name>
    <name evidence="3" type="ORF">ACRB68_16800</name>
</gene>
<dbReference type="AlphaFoldDB" id="A0A7K0BR19"/>
<dbReference type="SUPFAM" id="SSF46955">
    <property type="entry name" value="Putative DNA-binding domain"/>
    <property type="match status" value="1"/>
</dbReference>
<dbReference type="InterPro" id="IPR003759">
    <property type="entry name" value="Cbl-bd_cap"/>
</dbReference>
<evidence type="ECO:0000259" key="2">
    <source>
        <dbReference type="PROSITE" id="PS50937"/>
    </source>
</evidence>
<dbReference type="SMART" id="SM00422">
    <property type="entry name" value="HTH_MERR"/>
    <property type="match status" value="1"/>
</dbReference>
<feature type="domain" description="HTH merR-type" evidence="2">
    <location>
        <begin position="5"/>
        <end position="74"/>
    </location>
</feature>
<accession>A0A7K0BR19</accession>
<sequence length="298" mass="30192">MTGMGLGVGAVARRLGVAPSTLRTWERRYRIAPSRHTAGGHRRYDETDVARLELMQRLILGGVPPEEAARAARAAGPGELAAPPAPPAAAVPAGEAPAVRALVRAAAAMDAAAMRRLVRDALDRDGVAGAWPGLLAPALIEIGARQAAGGVPVEVEHLLSDCVLGALAAVAAAAGPPVTTRPVLLACAPEEQHSLPVQALGAGLAQEGLEVRVLGARVPYPALAGAIRRTGPAAVFVWSSTAETGDPRPLADLPGTRPALRLIVGGPGWADGALPAGTRRVRTYAGAVAAARAALGLD</sequence>
<dbReference type="GO" id="GO:0046872">
    <property type="term" value="F:metal ion binding"/>
    <property type="evidence" value="ECO:0007669"/>
    <property type="project" value="InterPro"/>
</dbReference>
<dbReference type="InterPro" id="IPR009061">
    <property type="entry name" value="DNA-bd_dom_put_sf"/>
</dbReference>
<keyword evidence="1" id="KW-0238">DNA-binding</keyword>
<name>A0A7K0BR19_9ACTN</name>
<evidence type="ECO:0000313" key="4">
    <source>
        <dbReference type="Proteomes" id="UP000487268"/>
    </source>
</evidence>
<reference evidence="3 4" key="1">
    <citation type="submission" date="2019-10" db="EMBL/GenBank/DDBJ databases">
        <title>Actinomadura rubteroloni sp. nov. and Actinomadura macrotermitis sp. nov., isolated from the gut of fungus growing-termite Macrotermes natalensis.</title>
        <authorList>
            <person name="Benndorf R."/>
            <person name="Martin K."/>
            <person name="Kuefner M."/>
            <person name="De Beer W."/>
            <person name="Kaster A.-K."/>
            <person name="Vollmers J."/>
            <person name="Poulsen M."/>
            <person name="Beemelmanns C."/>
        </authorList>
    </citation>
    <scope>NUCLEOTIDE SEQUENCE [LARGE SCALE GENOMIC DNA]</scope>
    <source>
        <strain evidence="3 4">RB68</strain>
    </source>
</reference>
<evidence type="ECO:0000256" key="1">
    <source>
        <dbReference type="ARBA" id="ARBA00023125"/>
    </source>
</evidence>
<dbReference type="PANTHER" id="PTHR30204">
    <property type="entry name" value="REDOX-CYCLING DRUG-SENSING TRANSCRIPTIONAL ACTIVATOR SOXR"/>
    <property type="match status" value="1"/>
</dbReference>
<organism evidence="3 4">
    <name type="scientific">Actinomadura macrotermitis</name>
    <dbReference type="NCBI Taxonomy" id="2585200"/>
    <lineage>
        <taxon>Bacteria</taxon>
        <taxon>Bacillati</taxon>
        <taxon>Actinomycetota</taxon>
        <taxon>Actinomycetes</taxon>
        <taxon>Streptosporangiales</taxon>
        <taxon>Thermomonosporaceae</taxon>
        <taxon>Actinomadura</taxon>
    </lineage>
</organism>
<evidence type="ECO:0000313" key="3">
    <source>
        <dbReference type="EMBL" id="MQY03635.1"/>
    </source>
</evidence>
<comment type="caution">
    <text evidence="3">The sequence shown here is derived from an EMBL/GenBank/DDBJ whole genome shotgun (WGS) entry which is preliminary data.</text>
</comment>
<dbReference type="PROSITE" id="PS50937">
    <property type="entry name" value="HTH_MERR_2"/>
    <property type="match status" value="1"/>
</dbReference>
<dbReference type="Proteomes" id="UP000487268">
    <property type="component" value="Unassembled WGS sequence"/>
</dbReference>
<dbReference type="GO" id="GO:0003700">
    <property type="term" value="F:DNA-binding transcription factor activity"/>
    <property type="evidence" value="ECO:0007669"/>
    <property type="project" value="InterPro"/>
</dbReference>
<dbReference type="Gene3D" id="1.10.1660.10">
    <property type="match status" value="1"/>
</dbReference>